<dbReference type="NCBIfam" id="TIGR00756">
    <property type="entry name" value="PPR"/>
    <property type="match status" value="6"/>
</dbReference>
<dbReference type="Pfam" id="PF13812">
    <property type="entry name" value="PPR_3"/>
    <property type="match status" value="1"/>
</dbReference>
<feature type="repeat" description="PPR" evidence="3">
    <location>
        <begin position="175"/>
        <end position="209"/>
    </location>
</feature>
<dbReference type="InterPro" id="IPR011990">
    <property type="entry name" value="TPR-like_helical_dom_sf"/>
</dbReference>
<dbReference type="OMA" id="RRNISCA"/>
<evidence type="ECO:0000313" key="5">
    <source>
        <dbReference type="Proteomes" id="UP000295252"/>
    </source>
</evidence>
<dbReference type="PhylomeDB" id="A0A068TNM2"/>
<reference evidence="5" key="1">
    <citation type="journal article" date="2014" name="Science">
        <title>The coffee genome provides insight into the convergent evolution of caffeine biosynthesis.</title>
        <authorList>
            <person name="Denoeud F."/>
            <person name="Carretero-Paulet L."/>
            <person name="Dereeper A."/>
            <person name="Droc G."/>
            <person name="Guyot R."/>
            <person name="Pietrella M."/>
            <person name="Zheng C."/>
            <person name="Alberti A."/>
            <person name="Anthony F."/>
            <person name="Aprea G."/>
            <person name="Aury J.M."/>
            <person name="Bento P."/>
            <person name="Bernard M."/>
            <person name="Bocs S."/>
            <person name="Campa C."/>
            <person name="Cenci A."/>
            <person name="Combes M.C."/>
            <person name="Crouzillat D."/>
            <person name="Da Silva C."/>
            <person name="Daddiego L."/>
            <person name="De Bellis F."/>
            <person name="Dussert S."/>
            <person name="Garsmeur O."/>
            <person name="Gayraud T."/>
            <person name="Guignon V."/>
            <person name="Jahn K."/>
            <person name="Jamilloux V."/>
            <person name="Joet T."/>
            <person name="Labadie K."/>
            <person name="Lan T."/>
            <person name="Leclercq J."/>
            <person name="Lepelley M."/>
            <person name="Leroy T."/>
            <person name="Li L.T."/>
            <person name="Librado P."/>
            <person name="Lopez L."/>
            <person name="Munoz A."/>
            <person name="Noel B."/>
            <person name="Pallavicini A."/>
            <person name="Perrotta G."/>
            <person name="Poncet V."/>
            <person name="Pot D."/>
            <person name="Priyono X."/>
            <person name="Rigoreau M."/>
            <person name="Rouard M."/>
            <person name="Rozas J."/>
            <person name="Tranchant-Dubreuil C."/>
            <person name="VanBuren R."/>
            <person name="Zhang Q."/>
            <person name="Andrade A.C."/>
            <person name="Argout X."/>
            <person name="Bertrand B."/>
            <person name="de Kochko A."/>
            <person name="Graziosi G."/>
            <person name="Henry R.J."/>
            <person name="Jayarama X."/>
            <person name="Ming R."/>
            <person name="Nagai C."/>
            <person name="Rounsley S."/>
            <person name="Sankoff D."/>
            <person name="Giuliano G."/>
            <person name="Albert V.A."/>
            <person name="Wincker P."/>
            <person name="Lashermes P."/>
        </authorList>
    </citation>
    <scope>NUCLEOTIDE SEQUENCE [LARGE SCALE GENOMIC DNA]</scope>
    <source>
        <strain evidence="5">cv. DH200-94</strain>
    </source>
</reference>
<dbReference type="InParanoid" id="A0A068TNM2"/>
<keyword evidence="5" id="KW-1185">Reference proteome</keyword>
<dbReference type="Proteomes" id="UP000295252">
    <property type="component" value="Chromosome IV"/>
</dbReference>
<evidence type="ECO:0000313" key="4">
    <source>
        <dbReference type="EMBL" id="CDO97549.1"/>
    </source>
</evidence>
<feature type="repeat" description="PPR" evidence="3">
    <location>
        <begin position="281"/>
        <end position="315"/>
    </location>
</feature>
<feature type="repeat" description="PPR" evidence="3">
    <location>
        <begin position="456"/>
        <end position="490"/>
    </location>
</feature>
<evidence type="ECO:0000256" key="1">
    <source>
        <dbReference type="ARBA" id="ARBA00007626"/>
    </source>
</evidence>
<comment type="similarity">
    <text evidence="1">Belongs to the PPR family. P subfamily.</text>
</comment>
<dbReference type="PROSITE" id="PS51375">
    <property type="entry name" value="PPR"/>
    <property type="match status" value="7"/>
</dbReference>
<dbReference type="PANTHER" id="PTHR47936">
    <property type="entry name" value="PPR_LONG DOMAIN-CONTAINING PROTEIN"/>
    <property type="match status" value="1"/>
</dbReference>
<dbReference type="Gramene" id="CDO97549">
    <property type="protein sequence ID" value="CDO97549"/>
    <property type="gene ID" value="GSCOC_T00014926001"/>
</dbReference>
<evidence type="ECO:0000256" key="2">
    <source>
        <dbReference type="ARBA" id="ARBA00022737"/>
    </source>
</evidence>
<evidence type="ECO:0000256" key="3">
    <source>
        <dbReference type="PROSITE-ProRule" id="PRU00708"/>
    </source>
</evidence>
<evidence type="ECO:0008006" key="6">
    <source>
        <dbReference type="Google" id="ProtNLM"/>
    </source>
</evidence>
<protein>
    <recommendedName>
        <fullName evidence="6">Pentacotripeptide-repeat region of PRORP domain-containing protein</fullName>
    </recommendedName>
</protein>
<feature type="repeat" description="PPR" evidence="3">
    <location>
        <begin position="246"/>
        <end position="280"/>
    </location>
</feature>
<organism evidence="4 5">
    <name type="scientific">Coffea canephora</name>
    <name type="common">Robusta coffee</name>
    <dbReference type="NCBI Taxonomy" id="49390"/>
    <lineage>
        <taxon>Eukaryota</taxon>
        <taxon>Viridiplantae</taxon>
        <taxon>Streptophyta</taxon>
        <taxon>Embryophyta</taxon>
        <taxon>Tracheophyta</taxon>
        <taxon>Spermatophyta</taxon>
        <taxon>Magnoliopsida</taxon>
        <taxon>eudicotyledons</taxon>
        <taxon>Gunneridae</taxon>
        <taxon>Pentapetalae</taxon>
        <taxon>asterids</taxon>
        <taxon>lamiids</taxon>
        <taxon>Gentianales</taxon>
        <taxon>Rubiaceae</taxon>
        <taxon>Ixoroideae</taxon>
        <taxon>Gardenieae complex</taxon>
        <taxon>Bertiereae - Coffeeae clade</taxon>
        <taxon>Coffeeae</taxon>
        <taxon>Coffea</taxon>
    </lineage>
</organism>
<dbReference type="Pfam" id="PF01535">
    <property type="entry name" value="PPR"/>
    <property type="match status" value="1"/>
</dbReference>
<dbReference type="STRING" id="49390.A0A068TNM2"/>
<proteinExistence type="inferred from homology"/>
<gene>
    <name evidence="4" type="ORF">GSCOC_T00014926001</name>
</gene>
<dbReference type="GO" id="GO:0010019">
    <property type="term" value="P:chloroplast-nucleus signaling pathway"/>
    <property type="evidence" value="ECO:0007669"/>
    <property type="project" value="TreeGrafter"/>
</dbReference>
<keyword evidence="2" id="KW-0677">Repeat</keyword>
<dbReference type="Pfam" id="PF13041">
    <property type="entry name" value="PPR_2"/>
    <property type="match status" value="3"/>
</dbReference>
<dbReference type="SUPFAM" id="SSF81901">
    <property type="entry name" value="HCP-like"/>
    <property type="match status" value="1"/>
</dbReference>
<dbReference type="Gene3D" id="1.25.40.10">
    <property type="entry name" value="Tetratricopeptide repeat domain"/>
    <property type="match status" value="3"/>
</dbReference>
<dbReference type="AlphaFoldDB" id="A0A068TNM2"/>
<dbReference type="GO" id="GO:0031930">
    <property type="term" value="P:mitochondria-nucleus signaling pathway"/>
    <property type="evidence" value="ECO:0007669"/>
    <property type="project" value="TreeGrafter"/>
</dbReference>
<feature type="repeat" description="PPR" evidence="3">
    <location>
        <begin position="210"/>
        <end position="245"/>
    </location>
</feature>
<dbReference type="InterPro" id="IPR002885">
    <property type="entry name" value="PPR_rpt"/>
</dbReference>
<name>A0A068TNM2_COFCA</name>
<dbReference type="PANTHER" id="PTHR47936:SF1">
    <property type="entry name" value="PENTATRICOPEPTIDE REPEAT-CONTAINING PROTEIN GUN1, CHLOROPLASTIC"/>
    <property type="match status" value="1"/>
</dbReference>
<feature type="repeat" description="PPR" evidence="3">
    <location>
        <begin position="421"/>
        <end position="455"/>
    </location>
</feature>
<sequence length="669" mass="75517">MEISLVSGNGITPIPNSQSPLTCSCFPFLPFPFSATAVRPFKNSKFTVFATTTVELNETRNWQRNVPPKSSKIVSLRNKTRQSAILDVQESSDLDSALSRSGGKLKAQDLNVILRHFGKLNRWKELSQLFAWMQQNEKTNIASYSGYIKFVGKSLDPMKALDIYNSIKDELTRNNVSVCNSLLDCLVKNGKFERCLNMFHQMKQAGLKPDIVTYSTLLVGCAKVKDGYSKATELVRELKYHGLQMDSVIYGTLLSVCASNNQCQEAERYFMEMKSEGYSPNVFHYSSLINAYSVDGNYTKADELIQEMKSGGLVLNKVILTTLLKVYVRGGLFEKSRELINKLDKLGYAEDEMPYCILMDGLVKAGKVTEAKTLFDEMKNKNVKTDGYAYSIMISGFCRGGLLQDAKQLASSYEAKYDRYDIVILNTMLCAYCRAGEMDNVMKMLKKVDESAISPDWNTFHILIRYFCKEKLYILAYHTLDDMHKKGHQPEEELCSSLIHYLGKTGAHAEAFSVYNILKYSKRTMCSALHEKILHILVAGRLLKDAYIIIKDNAGSISQSATQKFAVSFMKSGNINLVNDVIKAIHSSGCKIDQKLFHMAISRYVEDSEKKDLLLQLLKWMPGQGYSVDSSTRNLILKKSHLYGCQIVAELLSKQQVVSKTKSRQTRTK</sequence>
<dbReference type="GO" id="GO:0009507">
    <property type="term" value="C:chloroplast"/>
    <property type="evidence" value="ECO:0007669"/>
    <property type="project" value="TreeGrafter"/>
</dbReference>
<dbReference type="FunCoup" id="A0A068TNM2">
    <property type="interactions" value="1423"/>
</dbReference>
<dbReference type="EMBL" id="HG739085">
    <property type="protein sequence ID" value="CDO97549.1"/>
    <property type="molecule type" value="Genomic_DNA"/>
</dbReference>
<accession>A0A068TNM2</accession>
<dbReference type="OrthoDB" id="185373at2759"/>
<feature type="repeat" description="PPR" evidence="3">
    <location>
        <begin position="351"/>
        <end position="385"/>
    </location>
</feature>